<evidence type="ECO:0000256" key="12">
    <source>
        <dbReference type="ARBA" id="ARBA00023136"/>
    </source>
</evidence>
<dbReference type="InterPro" id="IPR006449">
    <property type="entry name" value="Squal_synth-like"/>
</dbReference>
<dbReference type="PANTHER" id="PTHR11626">
    <property type="entry name" value="FARNESYL-DIPHOSPHATE FARNESYLTRANSFERASE"/>
    <property type="match status" value="1"/>
</dbReference>
<dbReference type="GO" id="GO:0006696">
    <property type="term" value="P:ergosterol biosynthetic process"/>
    <property type="evidence" value="ECO:0007669"/>
    <property type="project" value="TreeGrafter"/>
</dbReference>
<keyword evidence="17" id="KW-1185">Reference proteome</keyword>
<dbReference type="FunFam" id="1.10.600.10:FF:000003">
    <property type="entry name" value="Farnesyl-diphosphate farnesyltransferase 1"/>
    <property type="match status" value="1"/>
</dbReference>
<keyword evidence="14" id="KW-0753">Steroid metabolism</keyword>
<dbReference type="CDD" id="cd00683">
    <property type="entry name" value="Trans_IPPS_HH"/>
    <property type="match status" value="1"/>
</dbReference>
<dbReference type="EC" id="2.5.1.21" evidence="4"/>
<keyword evidence="8" id="KW-0752">Steroid biosynthesis</keyword>
<accession>A0A0D2GJE0</accession>
<dbReference type="PROSITE" id="PS01045">
    <property type="entry name" value="SQUALEN_PHYTOEN_SYN_2"/>
    <property type="match status" value="1"/>
</dbReference>
<dbReference type="EMBL" id="KN846956">
    <property type="protein sequence ID" value="KIW72474.1"/>
    <property type="molecule type" value="Genomic_DNA"/>
</dbReference>
<organism evidence="16 17">
    <name type="scientific">Phialophora macrospora</name>
    <dbReference type="NCBI Taxonomy" id="1851006"/>
    <lineage>
        <taxon>Eukaryota</taxon>
        <taxon>Fungi</taxon>
        <taxon>Dikarya</taxon>
        <taxon>Ascomycota</taxon>
        <taxon>Pezizomycotina</taxon>
        <taxon>Eurotiomycetes</taxon>
        <taxon>Chaetothyriomycetidae</taxon>
        <taxon>Chaetothyriales</taxon>
        <taxon>Herpotrichiellaceae</taxon>
        <taxon>Phialophora</taxon>
    </lineage>
</organism>
<dbReference type="HOGENOM" id="CLU_031981_2_1_1"/>
<keyword evidence="10" id="KW-0756">Sterol biosynthesis</keyword>
<evidence type="ECO:0000256" key="3">
    <source>
        <dbReference type="ARBA" id="ARBA00006251"/>
    </source>
</evidence>
<comment type="cofactor">
    <cofactor evidence="1">
        <name>Mg(2+)</name>
        <dbReference type="ChEBI" id="CHEBI:18420"/>
    </cofactor>
</comment>
<evidence type="ECO:0000256" key="15">
    <source>
        <dbReference type="SAM" id="Phobius"/>
    </source>
</evidence>
<evidence type="ECO:0000256" key="8">
    <source>
        <dbReference type="ARBA" id="ARBA00022955"/>
    </source>
</evidence>
<evidence type="ECO:0000256" key="5">
    <source>
        <dbReference type="ARBA" id="ARBA00022516"/>
    </source>
</evidence>
<evidence type="ECO:0000256" key="2">
    <source>
        <dbReference type="ARBA" id="ARBA00004370"/>
    </source>
</evidence>
<protein>
    <recommendedName>
        <fullName evidence="4">squalene synthase</fullName>
        <ecNumber evidence="4">2.5.1.21</ecNumber>
    </recommendedName>
</protein>
<keyword evidence="9 15" id="KW-1133">Transmembrane helix</keyword>
<evidence type="ECO:0000256" key="11">
    <source>
        <dbReference type="ARBA" id="ARBA00023098"/>
    </source>
</evidence>
<dbReference type="GO" id="GO:0051996">
    <property type="term" value="F:squalene synthase [NAD(P)H] activity"/>
    <property type="evidence" value="ECO:0007669"/>
    <property type="project" value="UniProtKB-EC"/>
</dbReference>
<dbReference type="SFLD" id="SFLDS00005">
    <property type="entry name" value="Isoprenoid_Synthase_Type_I"/>
    <property type="match status" value="1"/>
</dbReference>
<dbReference type="InterPro" id="IPR008949">
    <property type="entry name" value="Isoprenoid_synthase_dom_sf"/>
</dbReference>
<dbReference type="STRING" id="5601.A0A0D2GJE0"/>
<evidence type="ECO:0000256" key="14">
    <source>
        <dbReference type="ARBA" id="ARBA00023221"/>
    </source>
</evidence>
<keyword evidence="6 16" id="KW-0808">Transferase</keyword>
<dbReference type="InterPro" id="IPR033904">
    <property type="entry name" value="Trans_IPPS_HH"/>
</dbReference>
<comment type="similarity">
    <text evidence="3">Belongs to the phytoene/squalene synthase family.</text>
</comment>
<dbReference type="Pfam" id="PF00494">
    <property type="entry name" value="SQS_PSY"/>
    <property type="match status" value="1"/>
</dbReference>
<dbReference type="InterPro" id="IPR002060">
    <property type="entry name" value="Squ/phyt_synthse"/>
</dbReference>
<dbReference type="InterPro" id="IPR019845">
    <property type="entry name" value="Squalene/phytoene_synthase_CS"/>
</dbReference>
<evidence type="ECO:0000256" key="13">
    <source>
        <dbReference type="ARBA" id="ARBA00023166"/>
    </source>
</evidence>
<name>A0A0D2GJE0_9EURO</name>
<dbReference type="Proteomes" id="UP000054266">
    <property type="component" value="Unassembled WGS sequence"/>
</dbReference>
<evidence type="ECO:0000256" key="9">
    <source>
        <dbReference type="ARBA" id="ARBA00022989"/>
    </source>
</evidence>
<proteinExistence type="inferred from homology"/>
<evidence type="ECO:0000256" key="1">
    <source>
        <dbReference type="ARBA" id="ARBA00001946"/>
    </source>
</evidence>
<dbReference type="PANTHER" id="PTHR11626:SF2">
    <property type="entry name" value="SQUALENE SYNTHASE"/>
    <property type="match status" value="1"/>
</dbReference>
<evidence type="ECO:0000313" key="16">
    <source>
        <dbReference type="EMBL" id="KIW72474.1"/>
    </source>
</evidence>
<dbReference type="Gene3D" id="1.10.600.10">
    <property type="entry name" value="Farnesyl Diphosphate Synthase"/>
    <property type="match status" value="1"/>
</dbReference>
<evidence type="ECO:0000256" key="10">
    <source>
        <dbReference type="ARBA" id="ARBA00023011"/>
    </source>
</evidence>
<sequence length="489" mass="55750">MPKASEVIFYLLHPNQLRSIVQWKVWHNPVHERDASKDPPSVKECYKYLNMTSRSFSAVIQELHPELVMVVTLFYLVLRGLDTIEDDTSIPVKKKEPILRNFDDVLDIDGWTFTENRPEEKDRELMLHYGCVIEEFKKIKAPYQVIIKDIAKRMGNGMADYCLKSESNAFGVNTIAEYDEYCYYVAGLVGEGLTRMFVEAKFGNPALLDRPHLHNSMGTFLQKTNIIRDVREDFDDNRIFWPKEIWSKHVDDFGDLFKPEYKEQALNCGTEMVLNALNHADECLFFMAGLREQSVFNFCAIPQTMAIATLDLCFRNYNMFLRNIKITKGEACQIMIDSTQNLQIACEVFRKHIHSIRKKNRPQDPNFLKISIACGKVEQFIESIFPSQKVEDALARNKADEARAALAQKEKEAGTAGTKETLMLLGAVMGMLLFITLCMVGAAWLAGARFDVAFEELKKSWVEIKASGLIPGLGGQNRTLTNVTSHGEL</sequence>
<keyword evidence="7 15" id="KW-0812">Transmembrane</keyword>
<feature type="transmembrane region" description="Helical" evidence="15">
    <location>
        <begin position="422"/>
        <end position="446"/>
    </location>
</feature>
<dbReference type="InterPro" id="IPR044844">
    <property type="entry name" value="Trans_IPPS_euk-type"/>
</dbReference>
<dbReference type="GO" id="GO:0005789">
    <property type="term" value="C:endoplasmic reticulum membrane"/>
    <property type="evidence" value="ECO:0007669"/>
    <property type="project" value="TreeGrafter"/>
</dbReference>
<keyword evidence="12 15" id="KW-0472">Membrane</keyword>
<dbReference type="SFLD" id="SFLDG01018">
    <property type="entry name" value="Squalene/Phytoene_Synthase_Lik"/>
    <property type="match status" value="1"/>
</dbReference>
<dbReference type="SUPFAM" id="SSF48576">
    <property type="entry name" value="Terpenoid synthases"/>
    <property type="match status" value="1"/>
</dbReference>
<keyword evidence="13" id="KW-1207">Sterol metabolism</keyword>
<dbReference type="NCBIfam" id="TIGR01559">
    <property type="entry name" value="squal_synth"/>
    <property type="match status" value="1"/>
</dbReference>
<gene>
    <name evidence="16" type="ORF">PV04_00664</name>
</gene>
<comment type="subcellular location">
    <subcellularLocation>
        <location evidence="2">Membrane</location>
    </subcellularLocation>
</comment>
<dbReference type="GO" id="GO:0045338">
    <property type="term" value="P:farnesyl diphosphate metabolic process"/>
    <property type="evidence" value="ECO:0007669"/>
    <property type="project" value="InterPro"/>
</dbReference>
<evidence type="ECO:0000313" key="17">
    <source>
        <dbReference type="Proteomes" id="UP000054266"/>
    </source>
</evidence>
<keyword evidence="11" id="KW-0443">Lipid metabolism</keyword>
<evidence type="ECO:0000256" key="7">
    <source>
        <dbReference type="ARBA" id="ARBA00022692"/>
    </source>
</evidence>
<reference evidence="16 17" key="1">
    <citation type="submission" date="2015-01" db="EMBL/GenBank/DDBJ databases">
        <title>The Genome Sequence of Capronia semiimmersa CBS27337.</title>
        <authorList>
            <consortium name="The Broad Institute Genomics Platform"/>
            <person name="Cuomo C."/>
            <person name="de Hoog S."/>
            <person name="Gorbushina A."/>
            <person name="Stielow B."/>
            <person name="Teixiera M."/>
            <person name="Abouelleil A."/>
            <person name="Chapman S.B."/>
            <person name="Priest M."/>
            <person name="Young S.K."/>
            <person name="Wortman J."/>
            <person name="Nusbaum C."/>
            <person name="Birren B."/>
        </authorList>
    </citation>
    <scope>NUCLEOTIDE SEQUENCE [LARGE SCALE GENOMIC DNA]</scope>
    <source>
        <strain evidence="16 17">CBS 27337</strain>
    </source>
</reference>
<evidence type="ECO:0000256" key="6">
    <source>
        <dbReference type="ARBA" id="ARBA00022679"/>
    </source>
</evidence>
<dbReference type="AlphaFoldDB" id="A0A0D2GJE0"/>
<evidence type="ECO:0000256" key="4">
    <source>
        <dbReference type="ARBA" id="ARBA00012373"/>
    </source>
</evidence>
<keyword evidence="5" id="KW-0444">Lipid biosynthesis</keyword>